<keyword evidence="1" id="KW-0472">Membrane</keyword>
<accession>A0A7C5L6R4</accession>
<comment type="caution">
    <text evidence="2">The sequence shown here is derived from an EMBL/GenBank/DDBJ whole genome shotgun (WGS) entry which is preliminary data.</text>
</comment>
<feature type="transmembrane region" description="Helical" evidence="1">
    <location>
        <begin position="424"/>
        <end position="445"/>
    </location>
</feature>
<protein>
    <submittedName>
        <fullName evidence="2">Uncharacterized protein</fullName>
    </submittedName>
</protein>
<dbReference type="AlphaFoldDB" id="A0A7C5L6R4"/>
<organism evidence="2">
    <name type="scientific">Caldiarchaeum subterraneum</name>
    <dbReference type="NCBI Taxonomy" id="311458"/>
    <lineage>
        <taxon>Archaea</taxon>
        <taxon>Nitrososphaerota</taxon>
        <taxon>Candidatus Caldarchaeales</taxon>
        <taxon>Candidatus Caldarchaeaceae</taxon>
        <taxon>Candidatus Caldarchaeum</taxon>
    </lineage>
</organism>
<dbReference type="EMBL" id="DRWN01000008">
    <property type="protein sequence ID" value="HHK67622.1"/>
    <property type="molecule type" value="Genomic_DNA"/>
</dbReference>
<name>A0A7C5L6R4_CALS0</name>
<evidence type="ECO:0000313" key="2">
    <source>
        <dbReference type="EMBL" id="HHK67622.1"/>
    </source>
</evidence>
<reference evidence="2" key="1">
    <citation type="journal article" date="2020" name="mSystems">
        <title>Genome- and Community-Level Interaction Insights into Carbon Utilization and Element Cycling Functions of Hydrothermarchaeota in Hydrothermal Sediment.</title>
        <authorList>
            <person name="Zhou Z."/>
            <person name="Liu Y."/>
            <person name="Xu W."/>
            <person name="Pan J."/>
            <person name="Luo Z.H."/>
            <person name="Li M."/>
        </authorList>
    </citation>
    <scope>NUCLEOTIDE SEQUENCE [LARGE SCALE GENOMIC DNA]</scope>
    <source>
        <strain evidence="2">SpSt-1056</strain>
    </source>
</reference>
<proteinExistence type="predicted"/>
<keyword evidence="1" id="KW-0812">Transmembrane</keyword>
<sequence>MVAKLAVLFLVFLLLASVQSQEISVQTVREALRRDLDYVRSLLSDDGKLSSGFDPSGSLRGQVLVGSMVAGIHAGLGDPESLALLNKIAEKVNKRVESEDGLDLGFDSEKMQELENFITHVLTADFLAMHYGFTKSLRSKENMLRVADSLEQRLGWTPAWSKAAYLVRSTRVAFISGSQPTAADIENALNEFSTHMMDIVSFSTKSFEGLTGSLSQLSLLLDAVERAGLTAPTELTALWAVHVNYVIDGSKSISVSPENYPALLAAMTSLTYAAENRRFQNSTLAAEQAVKLAEAVAAMWRSGGRILLLPVNVLDVYPLDPLVSAESMMDEIRSGRRPVMADLRFPTLLLTLERSSGLTPELKAVVSLAVGKVAVVDGFFPVLERGVIKSEEFVNRWWRVYLLSTYLAYQREPAARQRNTAAEIFFNIHPSFLAFLSVLLATALLHRAGLLRW</sequence>
<gene>
    <name evidence="2" type="ORF">ENM11_00500</name>
</gene>
<keyword evidence="1" id="KW-1133">Transmembrane helix</keyword>
<evidence type="ECO:0000256" key="1">
    <source>
        <dbReference type="SAM" id="Phobius"/>
    </source>
</evidence>